<reference evidence="29" key="1">
    <citation type="submission" date="2025-08" db="UniProtKB">
        <authorList>
            <consortium name="RefSeq"/>
        </authorList>
    </citation>
    <scope>IDENTIFICATION</scope>
</reference>
<dbReference type="Gene3D" id="1.20.5.540">
    <property type="entry name" value="Single helix bin"/>
    <property type="match status" value="1"/>
</dbReference>
<dbReference type="PANTHER" id="PTHR46221:SF12">
    <property type="entry name" value="NON-SPECIFIC PROTEIN-TYROSINE KINASE"/>
    <property type="match status" value="1"/>
</dbReference>
<evidence type="ECO:0000256" key="13">
    <source>
        <dbReference type="ARBA" id="ARBA00022840"/>
    </source>
</evidence>
<dbReference type="FunFam" id="2.30.29.30:FF:000058">
    <property type="entry name" value="focal adhesion kinase 1 isoform X1"/>
    <property type="match status" value="1"/>
</dbReference>
<feature type="compositionally biased region" description="Pro residues" evidence="26">
    <location>
        <begin position="728"/>
        <end position="739"/>
    </location>
</feature>
<dbReference type="InterPro" id="IPR019748">
    <property type="entry name" value="FERM_central"/>
</dbReference>
<dbReference type="GO" id="GO:0030154">
    <property type="term" value="P:cell differentiation"/>
    <property type="evidence" value="ECO:0007669"/>
    <property type="project" value="UniProtKB-ARBA"/>
</dbReference>
<dbReference type="SUPFAM" id="SSF54236">
    <property type="entry name" value="Ubiquitin-like"/>
    <property type="match status" value="1"/>
</dbReference>
<feature type="compositionally biased region" description="Basic and acidic residues" evidence="26">
    <location>
        <begin position="591"/>
        <end position="603"/>
    </location>
</feature>
<keyword evidence="16" id="KW-0829">Tyrosine-protein kinase</keyword>
<dbReference type="SUPFAM" id="SSF50729">
    <property type="entry name" value="PH domain-like"/>
    <property type="match status" value="1"/>
</dbReference>
<dbReference type="InterPro" id="IPR041390">
    <property type="entry name" value="FADK_N"/>
</dbReference>
<gene>
    <name evidence="29" type="primary">LOC105074777</name>
</gene>
<dbReference type="CDD" id="cd05056">
    <property type="entry name" value="PTKc_FAK"/>
    <property type="match status" value="1"/>
</dbReference>
<feature type="compositionally biased region" description="Basic and acidic residues" evidence="26">
    <location>
        <begin position="697"/>
        <end position="709"/>
    </location>
</feature>
<proteinExistence type="predicted"/>
<dbReference type="PROSITE" id="PS00107">
    <property type="entry name" value="PROTEIN_KINASE_ATP"/>
    <property type="match status" value="1"/>
</dbReference>
<dbReference type="InterPro" id="IPR000299">
    <property type="entry name" value="FERM_domain"/>
</dbReference>
<dbReference type="SUPFAM" id="SSF56112">
    <property type="entry name" value="Protein kinase-like (PK-like)"/>
    <property type="match status" value="1"/>
</dbReference>
<keyword evidence="17" id="KW-0206">Cytoskeleton</keyword>
<dbReference type="CDD" id="cd13190">
    <property type="entry name" value="FERM_C_FAK1"/>
    <property type="match status" value="1"/>
</dbReference>
<dbReference type="Gene3D" id="1.20.120.330">
    <property type="entry name" value="Nucleotidyltransferases domain 2"/>
    <property type="match status" value="1"/>
</dbReference>
<evidence type="ECO:0000256" key="16">
    <source>
        <dbReference type="ARBA" id="ARBA00023137"/>
    </source>
</evidence>
<evidence type="ECO:0000256" key="22">
    <source>
        <dbReference type="ARBA" id="ARBA00051245"/>
    </source>
</evidence>
<dbReference type="GO" id="GO:0008284">
    <property type="term" value="P:positive regulation of cell population proliferation"/>
    <property type="evidence" value="ECO:0007669"/>
    <property type="project" value="UniProtKB-ARBA"/>
</dbReference>
<dbReference type="RefSeq" id="XP_045378154.1">
    <property type="nucleotide sequence ID" value="XM_045522198.1"/>
</dbReference>
<evidence type="ECO:0000259" key="27">
    <source>
        <dbReference type="PROSITE" id="PS50011"/>
    </source>
</evidence>
<dbReference type="AlphaFoldDB" id="A0A9W3HNA4"/>
<protein>
    <recommendedName>
        <fullName evidence="19">Focal adhesion kinase 1</fullName>
        <ecNumber evidence="5">2.7.10.2</ecNumber>
    </recommendedName>
    <alternativeName>
        <fullName evidence="23">Focal adhesion kinase-related nonkinase</fullName>
    </alternativeName>
    <alternativeName>
        <fullName evidence="20">Protein-tyrosine kinase 2</fullName>
    </alternativeName>
    <alternativeName>
        <fullName evidence="24">p125FAK</fullName>
    </alternativeName>
    <alternativeName>
        <fullName evidence="21">pp125FAK</fullName>
    </alternativeName>
</protein>
<dbReference type="InterPro" id="IPR029071">
    <property type="entry name" value="Ubiquitin-like_domsf"/>
</dbReference>
<dbReference type="InterPro" id="IPR049385">
    <property type="entry name" value="FAK1-like_FERM_C"/>
</dbReference>
<dbReference type="PROSITE" id="PS50011">
    <property type="entry name" value="PROTEIN_KINASE_DOM"/>
    <property type="match status" value="1"/>
</dbReference>
<name>A0A9W3HNA4_CAMBA</name>
<keyword evidence="11 25" id="KW-0547">Nucleotide-binding</keyword>
<dbReference type="SUPFAM" id="SSF68993">
    <property type="entry name" value="FAT domain of focal adhesion kinase"/>
    <property type="match status" value="1"/>
</dbReference>
<dbReference type="CTD" id="5747"/>
<keyword evidence="12 29" id="KW-0418">Kinase</keyword>
<sequence>MGVSNVREKYELAHPPEEWKYELRIRYLPKGFLNQFTEDKPTLNFFYQQVKSDYMLEIADQVDQDIALKLGCLEIRRSYWEMRGNALEKKSNYEVLEKDVGLKRFFPRSLLDSVKAKTLRKLIQQTFRQFANLNREESILKFFEILSPVYRFDKECFKCALGSSWIISVELAIGPEEGISYLTDKGCSPTHLADFNQVQTIQYSNSEDKDRKGTLQLKIAGAPEPLTVTAPSLTIAENMADLIDGYCRLVSGAAQSFIVRPQKEGERALPSIPKLANSEKQGVRTHAVSVSETDDYAEIIDEEDTYTMPSKSYGIDEARDYEIQRERIELGRCIGEGQFGDVHQGAYTSPENPALAVAIKTCKNCTSDSVREKFLQEALTMRQFDHPHIVKLIGVITENPVWIIMELCTLGELRSFLQVRKYSLDLASLILYAYQLSTALAYLESKRFVHRDIAARNVLVSSHDCVKLGDFGLSRYMEDSTYYKASKGKLPIKWMAPESINFRRFTSASDVWMFGVCMWEILMHGVKPFQGVKNNDVIGRIENGERLPMPPSCPPTLYSLMTKCWAYDPSRRPRFTELKAQLSTILEEEKVQQEERMRMESRRQVTVSWDSGGSDEAPPKPSRPGYPSPRSSEGFYPSPQHVVQTNHYQDSAALDLRGIGQVLPPHLMEERLIRQQQEMEEDQRWLEKEERFLKPDVRLSRGSIDREDGLQGPTGNQHIYQPVGKPDPAAPPKKPPRPGAPGHLGSLPSLGSPGDSYNEGVKPWRLQPQEISPPPTANLDRSNDRVYENVTGLVRAVIEMSSKIQPAPPEEYVPMVKEVGLALRTLLATVDETIPALPASTHREIEMAQKLLNSDLGELISKMKLAQQYVMTSLQQEYKKQMLTAAHALAVDAKNLLDVIDQARLKVLGQTRPH</sequence>
<dbReference type="Gene3D" id="1.20.80.10">
    <property type="match status" value="1"/>
</dbReference>
<dbReference type="InterPro" id="IPR020635">
    <property type="entry name" value="Tyr_kinase_cat_dom"/>
</dbReference>
<dbReference type="GO" id="GO:0051239">
    <property type="term" value="P:regulation of multicellular organismal process"/>
    <property type="evidence" value="ECO:0007669"/>
    <property type="project" value="UniProtKB-ARBA"/>
</dbReference>
<dbReference type="PROSITE" id="PS00109">
    <property type="entry name" value="PROTEIN_KINASE_TYR"/>
    <property type="match status" value="1"/>
</dbReference>
<evidence type="ECO:0000256" key="12">
    <source>
        <dbReference type="ARBA" id="ARBA00022777"/>
    </source>
</evidence>
<dbReference type="FunFam" id="1.20.120.330:FF:000001">
    <property type="entry name" value="focal adhesion kinase 1 isoform X1"/>
    <property type="match status" value="1"/>
</dbReference>
<evidence type="ECO:0000256" key="8">
    <source>
        <dbReference type="ARBA" id="ARBA00022490"/>
    </source>
</evidence>
<dbReference type="InterPro" id="IPR017441">
    <property type="entry name" value="Protein_kinase_ATP_BS"/>
</dbReference>
<dbReference type="InterPro" id="IPR035963">
    <property type="entry name" value="FERM_2"/>
</dbReference>
<keyword evidence="13 25" id="KW-0067">ATP-binding</keyword>
<dbReference type="PRINTS" id="PR00109">
    <property type="entry name" value="TYRKINASE"/>
</dbReference>
<evidence type="ECO:0000256" key="14">
    <source>
        <dbReference type="ARBA" id="ARBA00022949"/>
    </source>
</evidence>
<feature type="region of interest" description="Disordered" evidence="26">
    <location>
        <begin position="591"/>
        <end position="640"/>
    </location>
</feature>
<feature type="binding site" evidence="25">
    <location>
        <position position="360"/>
    </location>
    <ligand>
        <name>ATP</name>
        <dbReference type="ChEBI" id="CHEBI:30616"/>
    </ligand>
</feature>
<keyword evidence="15" id="KW-0472">Membrane</keyword>
<dbReference type="PANTHER" id="PTHR46221">
    <property type="entry name" value="FERM AND PDZ DOMAIN-CONTAINING PROTEIN FAMILY MEMBER"/>
    <property type="match status" value="1"/>
</dbReference>
<dbReference type="FunFam" id="1.20.80.10:FF:000004">
    <property type="entry name" value="Protein-tyrosine kinase 2-beta isoform 1"/>
    <property type="match status" value="1"/>
</dbReference>
<dbReference type="PROSITE" id="PS50057">
    <property type="entry name" value="FERM_3"/>
    <property type="match status" value="1"/>
</dbReference>
<evidence type="ECO:0000256" key="19">
    <source>
        <dbReference type="ARBA" id="ARBA00039644"/>
    </source>
</evidence>
<dbReference type="GO" id="GO:0005925">
    <property type="term" value="C:focal adhesion"/>
    <property type="evidence" value="ECO:0007669"/>
    <property type="project" value="UniProtKB-SubCell"/>
</dbReference>
<dbReference type="Pfam" id="PF00373">
    <property type="entry name" value="FERM_M"/>
    <property type="match status" value="1"/>
</dbReference>
<evidence type="ECO:0000256" key="9">
    <source>
        <dbReference type="ARBA" id="ARBA00022553"/>
    </source>
</evidence>
<keyword evidence="6" id="KW-0217">Developmental protein</keyword>
<evidence type="ECO:0000256" key="26">
    <source>
        <dbReference type="SAM" id="MobiDB-lite"/>
    </source>
</evidence>
<evidence type="ECO:0000256" key="20">
    <source>
        <dbReference type="ARBA" id="ARBA00042078"/>
    </source>
</evidence>
<dbReference type="SUPFAM" id="SSF47031">
    <property type="entry name" value="Second domain of FERM"/>
    <property type="match status" value="1"/>
</dbReference>
<dbReference type="InterPro" id="IPR041784">
    <property type="entry name" value="FAK1/PYK2_FERM_C"/>
</dbReference>
<dbReference type="GO" id="GO:0005938">
    <property type="term" value="C:cell cortex"/>
    <property type="evidence" value="ECO:0007669"/>
    <property type="project" value="UniProtKB-SubCell"/>
</dbReference>
<accession>A0A9W3HNA4</accession>
<keyword evidence="18" id="KW-0966">Cell projection</keyword>
<keyword evidence="8" id="KW-0963">Cytoplasm</keyword>
<evidence type="ECO:0000256" key="6">
    <source>
        <dbReference type="ARBA" id="ARBA00022473"/>
    </source>
</evidence>
<dbReference type="FunFam" id="1.10.510.10:FF:000039">
    <property type="entry name" value="Focal adhesion kinase, isoform D"/>
    <property type="match status" value="1"/>
</dbReference>
<evidence type="ECO:0000256" key="5">
    <source>
        <dbReference type="ARBA" id="ARBA00011903"/>
    </source>
</evidence>
<feature type="compositionally biased region" description="Low complexity" evidence="26">
    <location>
        <begin position="740"/>
        <end position="756"/>
    </location>
</feature>
<evidence type="ECO:0000256" key="10">
    <source>
        <dbReference type="ARBA" id="ARBA00022679"/>
    </source>
</evidence>
<dbReference type="Pfam" id="PF18038">
    <property type="entry name" value="FERM_N_2"/>
    <property type="match status" value="1"/>
</dbReference>
<evidence type="ECO:0000256" key="7">
    <source>
        <dbReference type="ARBA" id="ARBA00022475"/>
    </source>
</evidence>
<dbReference type="InterPro" id="IPR036137">
    <property type="entry name" value="Focal_adhe_kin_target_dom_sf"/>
</dbReference>
<evidence type="ECO:0000256" key="25">
    <source>
        <dbReference type="PROSITE-ProRule" id="PRU10141"/>
    </source>
</evidence>
<organism evidence="29">
    <name type="scientific">Camelus bactrianus</name>
    <name type="common">Bactrian camel</name>
    <dbReference type="NCBI Taxonomy" id="9837"/>
    <lineage>
        <taxon>Eukaryota</taxon>
        <taxon>Metazoa</taxon>
        <taxon>Chordata</taxon>
        <taxon>Craniata</taxon>
        <taxon>Vertebrata</taxon>
        <taxon>Euteleostomi</taxon>
        <taxon>Mammalia</taxon>
        <taxon>Eutheria</taxon>
        <taxon>Laurasiatheria</taxon>
        <taxon>Artiodactyla</taxon>
        <taxon>Tylopoda</taxon>
        <taxon>Camelidae</taxon>
        <taxon>Camelus</taxon>
    </lineage>
</organism>
<feature type="region of interest" description="Disordered" evidence="26">
    <location>
        <begin position="697"/>
        <end position="784"/>
    </location>
</feature>
<dbReference type="InterPro" id="IPR005189">
    <property type="entry name" value="Focal_adhesion_kin_target_dom"/>
</dbReference>
<dbReference type="InterPro" id="IPR001245">
    <property type="entry name" value="Ser-Thr/Tyr_kinase_cat_dom"/>
</dbReference>
<dbReference type="EC" id="2.7.10.2" evidence="5"/>
<evidence type="ECO:0000256" key="4">
    <source>
        <dbReference type="ARBA" id="ARBA00004544"/>
    </source>
</evidence>
<evidence type="ECO:0000256" key="2">
    <source>
        <dbReference type="ARBA" id="ARBA00004246"/>
    </source>
</evidence>
<dbReference type="InterPro" id="IPR011993">
    <property type="entry name" value="PH-like_dom_sf"/>
</dbReference>
<dbReference type="InterPro" id="IPR008266">
    <property type="entry name" value="Tyr_kinase_AS"/>
</dbReference>
<dbReference type="Gene3D" id="3.30.200.20">
    <property type="entry name" value="Phosphorylase Kinase, domain 1"/>
    <property type="match status" value="1"/>
</dbReference>
<dbReference type="SMART" id="SM00295">
    <property type="entry name" value="B41"/>
    <property type="match status" value="1"/>
</dbReference>
<dbReference type="GO" id="GO:0045595">
    <property type="term" value="P:regulation of cell differentiation"/>
    <property type="evidence" value="ECO:0007669"/>
    <property type="project" value="UniProtKB-ARBA"/>
</dbReference>
<dbReference type="Gene3D" id="3.10.20.90">
    <property type="entry name" value="Phosphatidylinositol 3-kinase Catalytic Subunit, Chain A, domain 1"/>
    <property type="match status" value="1"/>
</dbReference>
<dbReference type="GO" id="GO:0005524">
    <property type="term" value="F:ATP binding"/>
    <property type="evidence" value="ECO:0007669"/>
    <property type="project" value="UniProtKB-UniRule"/>
</dbReference>
<evidence type="ECO:0000256" key="24">
    <source>
        <dbReference type="ARBA" id="ARBA00076769"/>
    </source>
</evidence>
<dbReference type="InterPro" id="IPR014352">
    <property type="entry name" value="FERM/acyl-CoA-bd_prot_sf"/>
</dbReference>
<evidence type="ECO:0000259" key="28">
    <source>
        <dbReference type="PROSITE" id="PS50057"/>
    </source>
</evidence>
<dbReference type="CDD" id="cd14473">
    <property type="entry name" value="FERM_B-lobe"/>
    <property type="match status" value="1"/>
</dbReference>
<evidence type="ECO:0000256" key="23">
    <source>
        <dbReference type="ARBA" id="ARBA00075904"/>
    </source>
</evidence>
<evidence type="ECO:0000256" key="21">
    <source>
        <dbReference type="ARBA" id="ARBA00043012"/>
    </source>
</evidence>
<dbReference type="GO" id="GO:0007172">
    <property type="term" value="P:signal complex assembly"/>
    <property type="evidence" value="ECO:0007669"/>
    <property type="project" value="InterPro"/>
</dbReference>
<evidence type="ECO:0000256" key="11">
    <source>
        <dbReference type="ARBA" id="ARBA00022741"/>
    </source>
</evidence>
<comment type="subcellular location">
    <subcellularLocation>
        <location evidence="2">Cell junction</location>
        <location evidence="2">Focal adhesion</location>
    </subcellularLocation>
    <subcellularLocation>
        <location evidence="3">Cell membrane</location>
        <topology evidence="3">Peripheral membrane protein</topology>
        <orientation evidence="3">Cytoplasmic side</orientation>
    </subcellularLocation>
    <subcellularLocation>
        <location evidence="4">Cytoplasm</location>
        <location evidence="4">Cell cortex</location>
    </subcellularLocation>
    <subcellularLocation>
        <location evidence="1">Cytoplasm</location>
        <location evidence="1">Cytoskeleton</location>
        <location evidence="1">Cilium basal body</location>
    </subcellularLocation>
</comment>
<evidence type="ECO:0000256" key="17">
    <source>
        <dbReference type="ARBA" id="ARBA00023212"/>
    </source>
</evidence>
<dbReference type="InterPro" id="IPR000719">
    <property type="entry name" value="Prot_kinase_dom"/>
</dbReference>
<keyword evidence="10" id="KW-0808">Transferase</keyword>
<dbReference type="InterPro" id="IPR019749">
    <property type="entry name" value="Band_41_domain"/>
</dbReference>
<keyword evidence="7" id="KW-1003">Cell membrane</keyword>
<evidence type="ECO:0000256" key="18">
    <source>
        <dbReference type="ARBA" id="ARBA00023273"/>
    </source>
</evidence>
<comment type="catalytic activity">
    <reaction evidence="22">
        <text>L-tyrosyl-[protein] + ATP = O-phospho-L-tyrosyl-[protein] + ADP + H(+)</text>
        <dbReference type="Rhea" id="RHEA:10596"/>
        <dbReference type="Rhea" id="RHEA-COMP:10136"/>
        <dbReference type="Rhea" id="RHEA-COMP:20101"/>
        <dbReference type="ChEBI" id="CHEBI:15378"/>
        <dbReference type="ChEBI" id="CHEBI:30616"/>
        <dbReference type="ChEBI" id="CHEBI:46858"/>
        <dbReference type="ChEBI" id="CHEBI:61978"/>
        <dbReference type="ChEBI" id="CHEBI:456216"/>
        <dbReference type="EC" id="2.7.10.2"/>
    </reaction>
</comment>
<dbReference type="Pfam" id="PF21477">
    <property type="entry name" value="FERM_C_FAK1"/>
    <property type="match status" value="1"/>
</dbReference>
<dbReference type="Gene3D" id="2.30.29.30">
    <property type="entry name" value="Pleckstrin-homology domain (PH domain)/Phosphotyrosine-binding domain (PTB)"/>
    <property type="match status" value="1"/>
</dbReference>
<dbReference type="SMART" id="SM00219">
    <property type="entry name" value="TyrKc"/>
    <property type="match status" value="1"/>
</dbReference>
<keyword evidence="14" id="KW-0965">Cell junction</keyword>
<dbReference type="GO" id="GO:0004715">
    <property type="term" value="F:non-membrane spanning protein tyrosine kinase activity"/>
    <property type="evidence" value="ECO:0007669"/>
    <property type="project" value="UniProtKB-EC"/>
</dbReference>
<dbReference type="FunFam" id="3.30.200.20:FF:000047">
    <property type="entry name" value="focal adhesion kinase 1 isoform X2"/>
    <property type="match status" value="1"/>
</dbReference>
<evidence type="ECO:0000256" key="3">
    <source>
        <dbReference type="ARBA" id="ARBA00004413"/>
    </source>
</evidence>
<evidence type="ECO:0000313" key="29">
    <source>
        <dbReference type="RefSeq" id="XP_045378154.1"/>
    </source>
</evidence>
<keyword evidence="9" id="KW-0597">Phosphoprotein</keyword>
<evidence type="ECO:0000256" key="15">
    <source>
        <dbReference type="ARBA" id="ARBA00023136"/>
    </source>
</evidence>
<dbReference type="Pfam" id="PF03623">
    <property type="entry name" value="Focal_AT"/>
    <property type="match status" value="1"/>
</dbReference>
<dbReference type="GO" id="GO:0005886">
    <property type="term" value="C:plasma membrane"/>
    <property type="evidence" value="ECO:0007669"/>
    <property type="project" value="UniProtKB-SubCell"/>
</dbReference>
<feature type="domain" description="Protein kinase" evidence="27">
    <location>
        <begin position="328"/>
        <end position="586"/>
    </location>
</feature>
<dbReference type="InterPro" id="IPR011009">
    <property type="entry name" value="Kinase-like_dom_sf"/>
</dbReference>
<evidence type="ECO:0000256" key="1">
    <source>
        <dbReference type="ARBA" id="ARBA00004120"/>
    </source>
</evidence>
<feature type="domain" description="FERM" evidence="28">
    <location>
        <begin position="1"/>
        <end position="254"/>
    </location>
</feature>
<dbReference type="Pfam" id="PF07714">
    <property type="entry name" value="PK_Tyr_Ser-Thr"/>
    <property type="match status" value="1"/>
</dbReference>
<dbReference type="Gene3D" id="1.10.510.10">
    <property type="entry name" value="Transferase(Phosphotransferase) domain 1"/>
    <property type="match status" value="1"/>
</dbReference>